<evidence type="ECO:0000313" key="2">
    <source>
        <dbReference type="Proteomes" id="UP000030408"/>
    </source>
</evidence>
<dbReference type="RefSeq" id="WP_052130348.1">
    <property type="nucleotide sequence ID" value="NZ_AVCY01000001.1"/>
</dbReference>
<dbReference type="EMBL" id="JPVO01000055">
    <property type="protein sequence ID" value="KGR74280.1"/>
    <property type="molecule type" value="Genomic_DNA"/>
</dbReference>
<protein>
    <submittedName>
        <fullName evidence="1">Uncharacterized protein</fullName>
    </submittedName>
</protein>
<organism evidence="1 2">
    <name type="scientific">Ureibacillus sinduriensis BLB-1 = JCM 15800</name>
    <dbReference type="NCBI Taxonomy" id="1384057"/>
    <lineage>
        <taxon>Bacteria</taxon>
        <taxon>Bacillati</taxon>
        <taxon>Bacillota</taxon>
        <taxon>Bacilli</taxon>
        <taxon>Bacillales</taxon>
        <taxon>Caryophanaceae</taxon>
        <taxon>Ureibacillus</taxon>
    </lineage>
</organism>
<dbReference type="OrthoDB" id="2445542at2"/>
<dbReference type="Proteomes" id="UP000030408">
    <property type="component" value="Unassembled WGS sequence"/>
</dbReference>
<sequence>MQFISHIRQIDYIVSGDFEEATIQELHQCLLPIDPISFKRSEAILAKLKGDTEGASRKLSEVLKEIEKNKELFGFYEAEECLTSILKDALIGLEK</sequence>
<comment type="caution">
    <text evidence="1">The sequence shown here is derived from an EMBL/GenBank/DDBJ whole genome shotgun (WGS) entry which is preliminary data.</text>
</comment>
<dbReference type="AlphaFoldDB" id="A0A0A3HSX2"/>
<proteinExistence type="predicted"/>
<name>A0A0A3HSX2_9BACL</name>
<reference evidence="1 2" key="1">
    <citation type="submission" date="2014-02" db="EMBL/GenBank/DDBJ databases">
        <title>Draft genome sequence of Lysinibacillus sinduriensis JCM 15800.</title>
        <authorList>
            <person name="Zhang F."/>
            <person name="Wang G."/>
            <person name="Zhang L."/>
        </authorList>
    </citation>
    <scope>NUCLEOTIDE SEQUENCE [LARGE SCALE GENOMIC DNA]</scope>
    <source>
        <strain evidence="1 2">JCM 15800</strain>
    </source>
</reference>
<keyword evidence="2" id="KW-1185">Reference proteome</keyword>
<accession>A0A0A3HSX2</accession>
<gene>
    <name evidence="1" type="ORF">CD33_20090</name>
</gene>
<evidence type="ECO:0000313" key="1">
    <source>
        <dbReference type="EMBL" id="KGR74280.1"/>
    </source>
</evidence>